<gene>
    <name evidence="2" type="ORF">NDU88_001672</name>
</gene>
<evidence type="ECO:0000256" key="1">
    <source>
        <dbReference type="SAM" id="MobiDB-lite"/>
    </source>
</evidence>
<comment type="caution">
    <text evidence="2">The sequence shown here is derived from an EMBL/GenBank/DDBJ whole genome shotgun (WGS) entry which is preliminary data.</text>
</comment>
<accession>A0AAV7LZ99</accession>
<dbReference type="EMBL" id="JANPWB010000014">
    <property type="protein sequence ID" value="KAJ1096536.1"/>
    <property type="molecule type" value="Genomic_DNA"/>
</dbReference>
<feature type="region of interest" description="Disordered" evidence="1">
    <location>
        <begin position="1"/>
        <end position="42"/>
    </location>
</feature>
<protein>
    <submittedName>
        <fullName evidence="2">Uncharacterized protein</fullName>
    </submittedName>
</protein>
<feature type="compositionally biased region" description="Polar residues" evidence="1">
    <location>
        <begin position="17"/>
        <end position="36"/>
    </location>
</feature>
<evidence type="ECO:0000313" key="3">
    <source>
        <dbReference type="Proteomes" id="UP001066276"/>
    </source>
</evidence>
<reference evidence="2" key="1">
    <citation type="journal article" date="2022" name="bioRxiv">
        <title>Sequencing and chromosome-scale assembly of the giantPleurodeles waltlgenome.</title>
        <authorList>
            <person name="Brown T."/>
            <person name="Elewa A."/>
            <person name="Iarovenko S."/>
            <person name="Subramanian E."/>
            <person name="Araus A.J."/>
            <person name="Petzold A."/>
            <person name="Susuki M."/>
            <person name="Suzuki K.-i.T."/>
            <person name="Hayashi T."/>
            <person name="Toyoda A."/>
            <person name="Oliveira C."/>
            <person name="Osipova E."/>
            <person name="Leigh N.D."/>
            <person name="Simon A."/>
            <person name="Yun M.H."/>
        </authorList>
    </citation>
    <scope>NUCLEOTIDE SEQUENCE</scope>
    <source>
        <strain evidence="2">20211129_DDA</strain>
        <tissue evidence="2">Liver</tissue>
    </source>
</reference>
<dbReference type="AlphaFoldDB" id="A0AAV7LZ99"/>
<sequence>MSQKTGKTGHKREAEQKSGTPTGEMTDLGGTQNTSPGEKRLDPTLQDILQAITASRVALEGKIDALATDLTVLRDDHRRLAEKVATADRQMEELRPEIKDTVKMAQQMEKRIRDLEL</sequence>
<organism evidence="2 3">
    <name type="scientific">Pleurodeles waltl</name>
    <name type="common">Iberian ribbed newt</name>
    <dbReference type="NCBI Taxonomy" id="8319"/>
    <lineage>
        <taxon>Eukaryota</taxon>
        <taxon>Metazoa</taxon>
        <taxon>Chordata</taxon>
        <taxon>Craniata</taxon>
        <taxon>Vertebrata</taxon>
        <taxon>Euteleostomi</taxon>
        <taxon>Amphibia</taxon>
        <taxon>Batrachia</taxon>
        <taxon>Caudata</taxon>
        <taxon>Salamandroidea</taxon>
        <taxon>Salamandridae</taxon>
        <taxon>Pleurodelinae</taxon>
        <taxon>Pleurodeles</taxon>
    </lineage>
</organism>
<dbReference type="Proteomes" id="UP001066276">
    <property type="component" value="Chromosome 10"/>
</dbReference>
<evidence type="ECO:0000313" key="2">
    <source>
        <dbReference type="EMBL" id="KAJ1096536.1"/>
    </source>
</evidence>
<keyword evidence="3" id="KW-1185">Reference proteome</keyword>
<proteinExistence type="predicted"/>
<name>A0AAV7LZ99_PLEWA</name>